<dbReference type="AlphaFoldDB" id="A0A9N9FQL8"/>
<feature type="domain" description="SCA7" evidence="2">
    <location>
        <begin position="158"/>
        <end position="225"/>
    </location>
</feature>
<dbReference type="Proteomes" id="UP000789706">
    <property type="component" value="Unassembled WGS sequence"/>
</dbReference>
<dbReference type="GO" id="GO:0006357">
    <property type="term" value="P:regulation of transcription by RNA polymerase II"/>
    <property type="evidence" value="ECO:0007669"/>
    <property type="project" value="TreeGrafter"/>
</dbReference>
<dbReference type="PROSITE" id="PS51505">
    <property type="entry name" value="SCA7"/>
    <property type="match status" value="1"/>
</dbReference>
<evidence type="ECO:0000313" key="3">
    <source>
        <dbReference type="EMBL" id="CAG8554731.1"/>
    </source>
</evidence>
<sequence length="273" mass="30174">MDSTKRKSLVAQVTSSLFKDEESWNERESSSPNAEESIKNCSSWNEVKEVSLIEEDCMNLGTEDNVLTSQGEFKFSSPLKDENGTVKCNECSKKLLPQGLIEHAANCEKAKANSLNSQATTSKISEQDNNPISTTNTNKKNNSNTEENYTPNKKRKISLTSEGPIDLDKQCGVIVSPNTTPCTRSLTCKSHAMALKRSVQGRSQPYDILLAQYQKKAIGRPQKNGKNDGKNEVPEKDDDPFNSEEEVDAVMEALICSKPEPLVTRPDSYVSST</sequence>
<dbReference type="EMBL" id="CAJVPK010000856">
    <property type="protein sequence ID" value="CAG8554731.1"/>
    <property type="molecule type" value="Genomic_DNA"/>
</dbReference>
<feature type="region of interest" description="Disordered" evidence="1">
    <location>
        <begin position="118"/>
        <end position="156"/>
    </location>
</feature>
<organism evidence="3 4">
    <name type="scientific">Diversispora eburnea</name>
    <dbReference type="NCBI Taxonomy" id="1213867"/>
    <lineage>
        <taxon>Eukaryota</taxon>
        <taxon>Fungi</taxon>
        <taxon>Fungi incertae sedis</taxon>
        <taxon>Mucoromycota</taxon>
        <taxon>Glomeromycotina</taxon>
        <taxon>Glomeromycetes</taxon>
        <taxon>Diversisporales</taxon>
        <taxon>Diversisporaceae</taxon>
        <taxon>Diversispora</taxon>
    </lineage>
</organism>
<dbReference type="OrthoDB" id="21678at2759"/>
<dbReference type="Gene3D" id="6.10.140.1270">
    <property type="match status" value="1"/>
</dbReference>
<feature type="compositionally biased region" description="Low complexity" evidence="1">
    <location>
        <begin position="133"/>
        <end position="148"/>
    </location>
</feature>
<reference evidence="3" key="1">
    <citation type="submission" date="2021-06" db="EMBL/GenBank/DDBJ databases">
        <authorList>
            <person name="Kallberg Y."/>
            <person name="Tangrot J."/>
            <person name="Rosling A."/>
        </authorList>
    </citation>
    <scope>NUCLEOTIDE SEQUENCE</scope>
    <source>
        <strain evidence="3">AZ414A</strain>
    </source>
</reference>
<protein>
    <submittedName>
        <fullName evidence="3">353_t:CDS:1</fullName>
    </submittedName>
</protein>
<dbReference type="InterPro" id="IPR013243">
    <property type="entry name" value="SCA7_dom"/>
</dbReference>
<feature type="compositionally biased region" description="Polar residues" evidence="1">
    <location>
        <begin position="118"/>
        <end position="132"/>
    </location>
</feature>
<feature type="compositionally biased region" description="Polar residues" evidence="1">
    <location>
        <begin position="30"/>
        <end position="40"/>
    </location>
</feature>
<feature type="region of interest" description="Disordered" evidence="1">
    <location>
        <begin position="20"/>
        <end position="40"/>
    </location>
</feature>
<dbReference type="GO" id="GO:1904802">
    <property type="term" value="P:RITS complex assembly"/>
    <property type="evidence" value="ECO:0007669"/>
    <property type="project" value="TreeGrafter"/>
</dbReference>
<dbReference type="InterPro" id="IPR037804">
    <property type="entry name" value="SGF73"/>
</dbReference>
<comment type="caution">
    <text evidence="3">The sequence shown here is derived from an EMBL/GenBank/DDBJ whole genome shotgun (WGS) entry which is preliminary data.</text>
</comment>
<evidence type="ECO:0000256" key="1">
    <source>
        <dbReference type="SAM" id="MobiDB-lite"/>
    </source>
</evidence>
<feature type="compositionally biased region" description="Basic and acidic residues" evidence="1">
    <location>
        <begin position="225"/>
        <end position="234"/>
    </location>
</feature>
<evidence type="ECO:0000259" key="2">
    <source>
        <dbReference type="PROSITE" id="PS51505"/>
    </source>
</evidence>
<dbReference type="PANTHER" id="PTHR47805">
    <property type="entry name" value="SAGA-ASSOCIATED FACTOR 73"/>
    <property type="match status" value="1"/>
</dbReference>
<dbReference type="GO" id="GO:0000124">
    <property type="term" value="C:SAGA complex"/>
    <property type="evidence" value="ECO:0007669"/>
    <property type="project" value="InterPro"/>
</dbReference>
<feature type="compositionally biased region" description="Acidic residues" evidence="1">
    <location>
        <begin position="235"/>
        <end position="245"/>
    </location>
</feature>
<accession>A0A9N9FQL8</accession>
<gene>
    <name evidence="3" type="ORF">DEBURN_LOCUS7282</name>
</gene>
<feature type="non-terminal residue" evidence="3">
    <location>
        <position position="273"/>
    </location>
</feature>
<name>A0A9N9FQL8_9GLOM</name>
<dbReference type="PANTHER" id="PTHR47805:SF1">
    <property type="entry name" value="SAGA-ASSOCIATED FACTOR 73"/>
    <property type="match status" value="1"/>
</dbReference>
<feature type="compositionally biased region" description="Basic and acidic residues" evidence="1">
    <location>
        <begin position="20"/>
        <end position="29"/>
    </location>
</feature>
<keyword evidence="4" id="KW-1185">Reference proteome</keyword>
<dbReference type="GO" id="GO:0031048">
    <property type="term" value="P:regulatory ncRNA-mediated heterochromatin formation"/>
    <property type="evidence" value="ECO:0007669"/>
    <property type="project" value="TreeGrafter"/>
</dbReference>
<evidence type="ECO:0000313" key="4">
    <source>
        <dbReference type="Proteomes" id="UP000789706"/>
    </source>
</evidence>
<feature type="region of interest" description="Disordered" evidence="1">
    <location>
        <begin position="216"/>
        <end position="245"/>
    </location>
</feature>
<dbReference type="Pfam" id="PF08313">
    <property type="entry name" value="SCA7"/>
    <property type="match status" value="1"/>
</dbReference>
<proteinExistence type="predicted"/>